<dbReference type="RefSeq" id="WP_013951060.1">
    <property type="nucleotide sequence ID" value="NC_015722.1"/>
</dbReference>
<evidence type="ECO:0000256" key="15">
    <source>
        <dbReference type="HAMAP-Rule" id="MF_00605"/>
    </source>
</evidence>
<feature type="binding site" evidence="15 16">
    <location>
        <position position="112"/>
    </location>
    <ligand>
        <name>S-adenosyl-L-methionine</name>
        <dbReference type="ChEBI" id="CHEBI:59789"/>
    </ligand>
</feature>
<evidence type="ECO:0000256" key="5">
    <source>
        <dbReference type="ARBA" id="ARBA00012807"/>
    </source>
</evidence>
<evidence type="ECO:0000313" key="20">
    <source>
        <dbReference type="Proteomes" id="UP000006639"/>
    </source>
</evidence>
<evidence type="ECO:0000256" key="3">
    <source>
        <dbReference type="ARBA" id="ARBA00007630"/>
    </source>
</evidence>
<dbReference type="GO" id="GO:0002939">
    <property type="term" value="P:tRNA N1-guanine methylation"/>
    <property type="evidence" value="ECO:0007669"/>
    <property type="project" value="TreeGrafter"/>
</dbReference>
<keyword evidence="9 15" id="KW-0808">Transferase</keyword>
<dbReference type="Gene3D" id="3.40.1280.10">
    <property type="match status" value="1"/>
</dbReference>
<comment type="subunit">
    <text evidence="4 15 17">Homodimer.</text>
</comment>
<dbReference type="HOGENOM" id="CLU_047363_0_1_5"/>
<evidence type="ECO:0000256" key="17">
    <source>
        <dbReference type="RuleBase" id="RU003464"/>
    </source>
</evidence>
<evidence type="ECO:0000256" key="11">
    <source>
        <dbReference type="ARBA" id="ARBA00022694"/>
    </source>
</evidence>
<dbReference type="PANTHER" id="PTHR46417:SF1">
    <property type="entry name" value="TRNA (GUANINE-N(1)-)-METHYLTRANSFERASE"/>
    <property type="match status" value="1"/>
</dbReference>
<dbReference type="SUPFAM" id="SSF75217">
    <property type="entry name" value="alpha/beta knot"/>
    <property type="match status" value="1"/>
</dbReference>
<keyword evidence="10 15" id="KW-0949">S-adenosyl-L-methionine</keyword>
<dbReference type="OrthoDB" id="9807416at2"/>
<dbReference type="GO" id="GO:0052906">
    <property type="term" value="F:tRNA (guanine(37)-N1)-methyltransferase activity"/>
    <property type="evidence" value="ECO:0007669"/>
    <property type="project" value="UniProtKB-UniRule"/>
</dbReference>
<gene>
    <name evidence="15 19" type="primary">trmD</name>
    <name evidence="19" type="ordered locus">midi_00543</name>
</gene>
<evidence type="ECO:0000256" key="4">
    <source>
        <dbReference type="ARBA" id="ARBA00011738"/>
    </source>
</evidence>
<evidence type="ECO:0000256" key="16">
    <source>
        <dbReference type="PIRSR" id="PIRSR000386-1"/>
    </source>
</evidence>
<protein>
    <recommendedName>
        <fullName evidence="6 15">tRNA (guanine-N(1)-)-methyltransferase</fullName>
        <ecNumber evidence="5 15">2.1.1.228</ecNumber>
    </recommendedName>
    <alternativeName>
        <fullName evidence="12 15">M1G-methyltransferase</fullName>
    </alternativeName>
    <alternativeName>
        <fullName evidence="13 15">tRNA [GM37] methyltransferase</fullName>
    </alternativeName>
</protein>
<dbReference type="InterPro" id="IPR029028">
    <property type="entry name" value="Alpha/beta_knot_MTases"/>
</dbReference>
<keyword evidence="8 15" id="KW-0489">Methyltransferase</keyword>
<dbReference type="CDD" id="cd18080">
    <property type="entry name" value="TrmD-like"/>
    <property type="match status" value="1"/>
</dbReference>
<dbReference type="Proteomes" id="UP000006639">
    <property type="component" value="Chromosome"/>
</dbReference>
<dbReference type="EC" id="2.1.1.228" evidence="5 15"/>
<dbReference type="InterPro" id="IPR016009">
    <property type="entry name" value="tRNA_MeTrfase_TRMD/TRM10"/>
</dbReference>
<keyword evidence="7 15" id="KW-0963">Cytoplasm</keyword>
<dbReference type="KEGG" id="mmn:midi_00543"/>
<dbReference type="GO" id="GO:0005829">
    <property type="term" value="C:cytosol"/>
    <property type="evidence" value="ECO:0007669"/>
    <property type="project" value="TreeGrafter"/>
</dbReference>
<dbReference type="InterPro" id="IPR002649">
    <property type="entry name" value="tRNA_m1G_MeTrfase_TrmD"/>
</dbReference>
<comment type="function">
    <text evidence="1 15 17">Specifically methylates guanosine-37 in various tRNAs.</text>
</comment>
<reference evidence="19 20" key="1">
    <citation type="journal article" date="2011" name="Mol. Biol. Evol.">
        <title>Phylogenomic evidence for the presence of a flagellum and cbb3 oxidase in the free-living mitochondrial ancestor.</title>
        <authorList>
            <person name="Sassera D."/>
            <person name="Lo N."/>
            <person name="Epis S."/>
            <person name="D'Auria G."/>
            <person name="Montagna M."/>
            <person name="Comandatore F."/>
            <person name="Horner D."/>
            <person name="Pereto J."/>
            <person name="Luciano A.M."/>
            <person name="Franciosi F."/>
            <person name="Ferri E."/>
            <person name="Crotti E."/>
            <person name="Bazzocchi C."/>
            <person name="Daffonchio D."/>
            <person name="Sacchi L."/>
            <person name="Moya A."/>
            <person name="Latorre A."/>
            <person name="Bandi C."/>
        </authorList>
    </citation>
    <scope>NUCLEOTIDE SEQUENCE [LARGE SCALE GENOMIC DNA]</scope>
    <source>
        <strain evidence="19 20">IricVA</strain>
    </source>
</reference>
<dbReference type="NCBIfam" id="TIGR00088">
    <property type="entry name" value="trmD"/>
    <property type="match status" value="1"/>
</dbReference>
<evidence type="ECO:0000256" key="6">
    <source>
        <dbReference type="ARBA" id="ARBA00014679"/>
    </source>
</evidence>
<evidence type="ECO:0000256" key="12">
    <source>
        <dbReference type="ARBA" id="ARBA00029736"/>
    </source>
</evidence>
<dbReference type="NCBIfam" id="NF000648">
    <property type="entry name" value="PRK00026.1"/>
    <property type="match status" value="1"/>
</dbReference>
<feature type="domain" description="tRNA methyltransferase TRMD/TRM10-type" evidence="18">
    <location>
        <begin position="4"/>
        <end position="229"/>
    </location>
</feature>
<evidence type="ECO:0000256" key="7">
    <source>
        <dbReference type="ARBA" id="ARBA00022490"/>
    </source>
</evidence>
<evidence type="ECO:0000256" key="1">
    <source>
        <dbReference type="ARBA" id="ARBA00002634"/>
    </source>
</evidence>
<accession>F7XVZ9</accession>
<evidence type="ECO:0000256" key="13">
    <source>
        <dbReference type="ARBA" id="ARBA00033392"/>
    </source>
</evidence>
<dbReference type="HAMAP" id="MF_00605">
    <property type="entry name" value="TrmD"/>
    <property type="match status" value="1"/>
</dbReference>
<dbReference type="STRING" id="696127.midi_00543"/>
<evidence type="ECO:0000256" key="9">
    <source>
        <dbReference type="ARBA" id="ARBA00022679"/>
    </source>
</evidence>
<dbReference type="InterPro" id="IPR029026">
    <property type="entry name" value="tRNA_m1G_MTases_N"/>
</dbReference>
<dbReference type="Gene3D" id="1.10.1270.20">
    <property type="entry name" value="tRNA(m1g37)methyltransferase, domain 2"/>
    <property type="match status" value="1"/>
</dbReference>
<dbReference type="Pfam" id="PF01746">
    <property type="entry name" value="tRNA_m1G_MT"/>
    <property type="match status" value="1"/>
</dbReference>
<comment type="catalytic activity">
    <reaction evidence="14 15 17">
        <text>guanosine(37) in tRNA + S-adenosyl-L-methionine = N(1)-methylguanosine(37) in tRNA + S-adenosyl-L-homocysteine + H(+)</text>
        <dbReference type="Rhea" id="RHEA:36899"/>
        <dbReference type="Rhea" id="RHEA-COMP:10145"/>
        <dbReference type="Rhea" id="RHEA-COMP:10147"/>
        <dbReference type="ChEBI" id="CHEBI:15378"/>
        <dbReference type="ChEBI" id="CHEBI:57856"/>
        <dbReference type="ChEBI" id="CHEBI:59789"/>
        <dbReference type="ChEBI" id="CHEBI:73542"/>
        <dbReference type="ChEBI" id="CHEBI:74269"/>
        <dbReference type="EC" id="2.1.1.228"/>
    </reaction>
</comment>
<dbReference type="PANTHER" id="PTHR46417">
    <property type="entry name" value="TRNA (GUANINE-N(1)-)-METHYLTRANSFERASE"/>
    <property type="match status" value="1"/>
</dbReference>
<sequence length="237" mass="27003">MWSVRILTLFPELFPGPLASSITGRALKEAIWEIKAIDVRDYATDKHKTVDDCPYGGGGGMVARPDILGQAIEENFISNQNEIIYLSPRGELFNQGLARELTQRKGINIICGRFEGIDERVINEYRIREVSIGDFVLSSGDVAAYSLLDACVRLLPGVLGNGGSLVQESFGLDHNYEMLLEYPHFTRPQNWRDRQVPEVLLSGNHQLVENWRLEQAKQKTKEQRPDLWNRYLSRKEK</sequence>
<evidence type="ECO:0000256" key="2">
    <source>
        <dbReference type="ARBA" id="ARBA00004496"/>
    </source>
</evidence>
<evidence type="ECO:0000313" key="19">
    <source>
        <dbReference type="EMBL" id="AEI88848.1"/>
    </source>
</evidence>
<dbReference type="EMBL" id="CP002130">
    <property type="protein sequence ID" value="AEI88848.1"/>
    <property type="molecule type" value="Genomic_DNA"/>
</dbReference>
<name>F7XVZ9_MIDMI</name>
<keyword evidence="11 15" id="KW-0819">tRNA processing</keyword>
<evidence type="ECO:0000256" key="10">
    <source>
        <dbReference type="ARBA" id="ARBA00022691"/>
    </source>
</evidence>
<dbReference type="AlphaFoldDB" id="F7XVZ9"/>
<evidence type="ECO:0000256" key="8">
    <source>
        <dbReference type="ARBA" id="ARBA00022603"/>
    </source>
</evidence>
<keyword evidence="20" id="KW-1185">Reference proteome</keyword>
<comment type="similarity">
    <text evidence="3 15 17">Belongs to the RNA methyltransferase TrmD family.</text>
</comment>
<dbReference type="InterPro" id="IPR023148">
    <property type="entry name" value="tRNA_m1G_MeTrfase_C_sf"/>
</dbReference>
<dbReference type="PIRSF" id="PIRSF000386">
    <property type="entry name" value="tRNA_mtase"/>
    <property type="match status" value="1"/>
</dbReference>
<evidence type="ECO:0000256" key="14">
    <source>
        <dbReference type="ARBA" id="ARBA00047783"/>
    </source>
</evidence>
<feature type="binding site" evidence="15 16">
    <location>
        <begin position="132"/>
        <end position="137"/>
    </location>
    <ligand>
        <name>S-adenosyl-L-methionine</name>
        <dbReference type="ChEBI" id="CHEBI:59789"/>
    </ligand>
</feature>
<comment type="subcellular location">
    <subcellularLocation>
        <location evidence="2 15 17">Cytoplasm</location>
    </subcellularLocation>
</comment>
<evidence type="ECO:0000259" key="18">
    <source>
        <dbReference type="Pfam" id="PF01746"/>
    </source>
</evidence>
<proteinExistence type="inferred from homology"/>
<organism evidence="19 20">
    <name type="scientific">Midichloria mitochondrii (strain IricVA)</name>
    <dbReference type="NCBI Taxonomy" id="696127"/>
    <lineage>
        <taxon>Bacteria</taxon>
        <taxon>Pseudomonadati</taxon>
        <taxon>Pseudomonadota</taxon>
        <taxon>Alphaproteobacteria</taxon>
        <taxon>Rickettsiales</taxon>
        <taxon>Candidatus Midichloriaceae</taxon>
        <taxon>Candidatus Midichloria</taxon>
    </lineage>
</organism>